<dbReference type="AlphaFoldDB" id="A0A8J3A1M3"/>
<protein>
    <submittedName>
        <fullName evidence="3">VOC family protein</fullName>
    </submittedName>
</protein>
<evidence type="ECO:0000259" key="1">
    <source>
        <dbReference type="PROSITE" id="PS51819"/>
    </source>
</evidence>
<evidence type="ECO:0000313" key="4">
    <source>
        <dbReference type="Proteomes" id="UP000621856"/>
    </source>
</evidence>
<dbReference type="InterPro" id="IPR037523">
    <property type="entry name" value="VOC_core"/>
</dbReference>
<name>A0A8J3A1M3_9PROT</name>
<dbReference type="EMBL" id="BMGZ01000001">
    <property type="protein sequence ID" value="GGH96332.1"/>
    <property type="molecule type" value="Genomic_DNA"/>
</dbReference>
<proteinExistence type="predicted"/>
<dbReference type="CDD" id="cd07247">
    <property type="entry name" value="SgaA_N_like"/>
    <property type="match status" value="1"/>
</dbReference>
<organism evidence="2 4">
    <name type="scientific">Aquisalinus luteolus</name>
    <dbReference type="NCBI Taxonomy" id="1566827"/>
    <lineage>
        <taxon>Bacteria</taxon>
        <taxon>Pseudomonadati</taxon>
        <taxon>Pseudomonadota</taxon>
        <taxon>Alphaproteobacteria</taxon>
        <taxon>Parvularculales</taxon>
        <taxon>Parvularculaceae</taxon>
        <taxon>Aquisalinus</taxon>
    </lineage>
</organism>
<dbReference type="RefSeq" id="WP_155138924.1">
    <property type="nucleotide sequence ID" value="NZ_BMGZ01000001.1"/>
</dbReference>
<accession>A0A8J3A1M3</accession>
<dbReference type="InterPro" id="IPR029068">
    <property type="entry name" value="Glyas_Bleomycin-R_OHBP_Dase"/>
</dbReference>
<feature type="domain" description="VOC" evidence="1">
    <location>
        <begin position="8"/>
        <end position="132"/>
    </location>
</feature>
<dbReference type="SUPFAM" id="SSF54593">
    <property type="entry name" value="Glyoxalase/Bleomycin resistance protein/Dihydroxybiphenyl dioxygenase"/>
    <property type="match status" value="1"/>
</dbReference>
<sequence length="134" mass="14384">MPGKHVGQILWTDLTVSNCEEVRAFYEAVIGWSSTGLEMEGRTDYLMAAPDPRPAPQEGMEKTAAGICHAMGDNAGLPPQWLIYWGVADLDASMTACEKLGGKLISGIKGYGNNRYCVISDPAGAVCAIFEQND</sequence>
<reference evidence="2" key="1">
    <citation type="journal article" date="2014" name="Int. J. Syst. Evol. Microbiol.">
        <title>Complete genome sequence of Corynebacterium casei LMG S-19264T (=DSM 44701T), isolated from a smear-ripened cheese.</title>
        <authorList>
            <consortium name="US DOE Joint Genome Institute (JGI-PGF)"/>
            <person name="Walter F."/>
            <person name="Albersmeier A."/>
            <person name="Kalinowski J."/>
            <person name="Ruckert C."/>
        </authorList>
    </citation>
    <scope>NUCLEOTIDE SEQUENCE</scope>
    <source>
        <strain evidence="2">CGMCC 1.14984</strain>
    </source>
</reference>
<dbReference type="Gene3D" id="3.10.180.10">
    <property type="entry name" value="2,3-Dihydroxybiphenyl 1,2-Dioxygenase, domain 1"/>
    <property type="match status" value="1"/>
</dbReference>
<reference evidence="3 5" key="2">
    <citation type="submission" date="2020-02" db="EMBL/GenBank/DDBJ databases">
        <title>Genome sequence of Parvularcula flava strain NH6-79.</title>
        <authorList>
            <person name="Abdul Karim M.H."/>
            <person name="Lam M.Q."/>
            <person name="Chen S.J."/>
            <person name="Yahya A."/>
            <person name="Shahir S."/>
            <person name="Shamsir M.S."/>
            <person name="Chong C.S."/>
        </authorList>
    </citation>
    <scope>NUCLEOTIDE SEQUENCE [LARGE SCALE GENOMIC DNA]</scope>
    <source>
        <strain evidence="3 5">NH6-79</strain>
    </source>
</reference>
<evidence type="ECO:0000313" key="5">
    <source>
        <dbReference type="Proteomes" id="UP000818603"/>
    </source>
</evidence>
<dbReference type="PANTHER" id="PTHR33993:SF14">
    <property type="entry name" value="GB|AAF24581.1"/>
    <property type="match status" value="1"/>
</dbReference>
<dbReference type="Proteomes" id="UP000818603">
    <property type="component" value="Unassembled WGS sequence"/>
</dbReference>
<dbReference type="InterPro" id="IPR052164">
    <property type="entry name" value="Anthracycline_SecMetBiosynth"/>
</dbReference>
<keyword evidence="5" id="KW-1185">Reference proteome</keyword>
<evidence type="ECO:0000313" key="3">
    <source>
        <dbReference type="EMBL" id="NHK27732.1"/>
    </source>
</evidence>
<dbReference type="PROSITE" id="PS51819">
    <property type="entry name" value="VOC"/>
    <property type="match status" value="1"/>
</dbReference>
<dbReference type="PANTHER" id="PTHR33993">
    <property type="entry name" value="GLYOXALASE-RELATED"/>
    <property type="match status" value="1"/>
</dbReference>
<comment type="caution">
    <text evidence="2">The sequence shown here is derived from an EMBL/GenBank/DDBJ whole genome shotgun (WGS) entry which is preliminary data.</text>
</comment>
<evidence type="ECO:0000313" key="2">
    <source>
        <dbReference type="EMBL" id="GGH96332.1"/>
    </source>
</evidence>
<dbReference type="EMBL" id="VCJR02000001">
    <property type="protein sequence ID" value="NHK27732.1"/>
    <property type="molecule type" value="Genomic_DNA"/>
</dbReference>
<reference evidence="2" key="3">
    <citation type="submission" date="2020-09" db="EMBL/GenBank/DDBJ databases">
        <authorList>
            <person name="Sun Q."/>
            <person name="Zhou Y."/>
        </authorList>
    </citation>
    <scope>NUCLEOTIDE SEQUENCE</scope>
    <source>
        <strain evidence="2">CGMCC 1.14984</strain>
    </source>
</reference>
<gene>
    <name evidence="3" type="ORF">FF098_007450</name>
    <name evidence="2" type="ORF">GCM10011355_14980</name>
</gene>
<dbReference type="Proteomes" id="UP000621856">
    <property type="component" value="Unassembled WGS sequence"/>
</dbReference>